<proteinExistence type="predicted"/>
<dbReference type="AlphaFoldDB" id="A0A0W8G5I2"/>
<name>A0A0W8G5I2_9ZZZZ</name>
<feature type="domain" description="YlxR" evidence="1">
    <location>
        <begin position="1"/>
        <end position="64"/>
    </location>
</feature>
<evidence type="ECO:0000259" key="1">
    <source>
        <dbReference type="Pfam" id="PF04296"/>
    </source>
</evidence>
<dbReference type="InterPro" id="IPR035931">
    <property type="entry name" value="YlxR-like_sf"/>
</dbReference>
<comment type="caution">
    <text evidence="2">The sequence shown here is derived from an EMBL/GenBank/DDBJ whole genome shotgun (WGS) entry which is preliminary data.</text>
</comment>
<sequence>MCVICRGRFPKAGLSRYVDRSRATGGPAQAETAPPHLVHDARMRMDGRGVYVCDNPICREKFKKFAGRGRKR</sequence>
<organism evidence="2">
    <name type="scientific">hydrocarbon metagenome</name>
    <dbReference type="NCBI Taxonomy" id="938273"/>
    <lineage>
        <taxon>unclassified sequences</taxon>
        <taxon>metagenomes</taxon>
        <taxon>ecological metagenomes</taxon>
    </lineage>
</organism>
<dbReference type="SUPFAM" id="SSF64376">
    <property type="entry name" value="YlxR-like"/>
    <property type="match status" value="1"/>
</dbReference>
<evidence type="ECO:0000313" key="2">
    <source>
        <dbReference type="EMBL" id="KUG28424.1"/>
    </source>
</evidence>
<accession>A0A0W8G5I2</accession>
<dbReference type="EMBL" id="LNQE01000220">
    <property type="protein sequence ID" value="KUG28424.1"/>
    <property type="molecule type" value="Genomic_DNA"/>
</dbReference>
<gene>
    <name evidence="2" type="ORF">ASZ90_001704</name>
</gene>
<dbReference type="InterPro" id="IPR007393">
    <property type="entry name" value="YlxR_dom"/>
</dbReference>
<reference evidence="2" key="1">
    <citation type="journal article" date="2015" name="Proc. Natl. Acad. Sci. U.S.A.">
        <title>Networks of energetic and metabolic interactions define dynamics in microbial communities.</title>
        <authorList>
            <person name="Embree M."/>
            <person name="Liu J.K."/>
            <person name="Al-Bassam M.M."/>
            <person name="Zengler K."/>
        </authorList>
    </citation>
    <scope>NUCLEOTIDE SEQUENCE</scope>
</reference>
<dbReference type="Pfam" id="PF04296">
    <property type="entry name" value="YlxR"/>
    <property type="match status" value="1"/>
</dbReference>
<protein>
    <recommendedName>
        <fullName evidence="1">YlxR domain-containing protein</fullName>
    </recommendedName>
</protein>
<dbReference type="Gene3D" id="3.30.1230.10">
    <property type="entry name" value="YlxR-like"/>
    <property type="match status" value="1"/>
</dbReference>